<dbReference type="GO" id="GO:0042393">
    <property type="term" value="F:histone binding"/>
    <property type="evidence" value="ECO:0007669"/>
    <property type="project" value="TreeGrafter"/>
</dbReference>
<dbReference type="AlphaFoldDB" id="A0A1V9XL01"/>
<dbReference type="Proteomes" id="UP000192247">
    <property type="component" value="Unassembled WGS sequence"/>
</dbReference>
<proteinExistence type="inferred from homology"/>
<dbReference type="OrthoDB" id="10266662at2759"/>
<comment type="subcellular location">
    <subcellularLocation>
        <location evidence="1">Nucleus</location>
    </subcellularLocation>
</comment>
<evidence type="ECO:0000313" key="6">
    <source>
        <dbReference type="Proteomes" id="UP000192247"/>
    </source>
</evidence>
<organism evidence="5 6">
    <name type="scientific">Tropilaelaps mercedesae</name>
    <dbReference type="NCBI Taxonomy" id="418985"/>
    <lineage>
        <taxon>Eukaryota</taxon>
        <taxon>Metazoa</taxon>
        <taxon>Ecdysozoa</taxon>
        <taxon>Arthropoda</taxon>
        <taxon>Chelicerata</taxon>
        <taxon>Arachnida</taxon>
        <taxon>Acari</taxon>
        <taxon>Parasitiformes</taxon>
        <taxon>Mesostigmata</taxon>
        <taxon>Gamasina</taxon>
        <taxon>Dermanyssoidea</taxon>
        <taxon>Laelapidae</taxon>
        <taxon>Tropilaelaps</taxon>
    </lineage>
</organism>
<keyword evidence="4" id="KW-1133">Transmembrane helix</keyword>
<protein>
    <submittedName>
        <fullName evidence="5">Nucleolar complex protein 2-like</fullName>
    </submittedName>
</protein>
<dbReference type="InterPro" id="IPR005343">
    <property type="entry name" value="Noc2"/>
</dbReference>
<keyword evidence="3" id="KW-0539">Nucleus</keyword>
<reference evidence="5 6" key="1">
    <citation type="journal article" date="2017" name="Gigascience">
        <title>Draft genome of the honey bee ectoparasitic mite, Tropilaelaps mercedesae, is shaped by the parasitic life history.</title>
        <authorList>
            <person name="Dong X."/>
            <person name="Armstrong S.D."/>
            <person name="Xia D."/>
            <person name="Makepeace B.L."/>
            <person name="Darby A.C."/>
            <person name="Kadowaki T."/>
        </authorList>
    </citation>
    <scope>NUCLEOTIDE SEQUENCE [LARGE SCALE GENOMIC DNA]</scope>
    <source>
        <strain evidence="5">Wuxi-XJTLU</strain>
    </source>
</reference>
<keyword evidence="4" id="KW-0812">Transmembrane</keyword>
<dbReference type="EMBL" id="MNPL01008776">
    <property type="protein sequence ID" value="OQR74073.1"/>
    <property type="molecule type" value="Genomic_DNA"/>
</dbReference>
<evidence type="ECO:0000256" key="3">
    <source>
        <dbReference type="ARBA" id="ARBA00023242"/>
    </source>
</evidence>
<dbReference type="STRING" id="418985.A0A1V9XL01"/>
<feature type="transmembrane region" description="Helical" evidence="4">
    <location>
        <begin position="253"/>
        <end position="272"/>
    </location>
</feature>
<dbReference type="PANTHER" id="PTHR12687">
    <property type="entry name" value="NUCLEOLAR COMPLEX 2 AND RAD4-RELATED"/>
    <property type="match status" value="1"/>
</dbReference>
<gene>
    <name evidence="5" type="ORF">BIW11_09326</name>
</gene>
<dbReference type="GO" id="GO:0003714">
    <property type="term" value="F:transcription corepressor activity"/>
    <property type="evidence" value="ECO:0007669"/>
    <property type="project" value="TreeGrafter"/>
</dbReference>
<evidence type="ECO:0000256" key="1">
    <source>
        <dbReference type="ARBA" id="ARBA00004123"/>
    </source>
</evidence>
<evidence type="ECO:0000256" key="2">
    <source>
        <dbReference type="ARBA" id="ARBA00005907"/>
    </source>
</evidence>
<dbReference type="Pfam" id="PF03715">
    <property type="entry name" value="Noc2"/>
    <property type="match status" value="1"/>
</dbReference>
<dbReference type="GO" id="GO:0030690">
    <property type="term" value="C:Noc1p-Noc2p complex"/>
    <property type="evidence" value="ECO:0007669"/>
    <property type="project" value="TreeGrafter"/>
</dbReference>
<dbReference type="GO" id="GO:0042273">
    <property type="term" value="P:ribosomal large subunit biogenesis"/>
    <property type="evidence" value="ECO:0007669"/>
    <property type="project" value="TreeGrafter"/>
</dbReference>
<keyword evidence="6" id="KW-1185">Reference proteome</keyword>
<keyword evidence="4" id="KW-0472">Membrane</keyword>
<dbReference type="GO" id="GO:0005730">
    <property type="term" value="C:nucleolus"/>
    <property type="evidence" value="ECO:0007669"/>
    <property type="project" value="TreeGrafter"/>
</dbReference>
<dbReference type="InParanoid" id="A0A1V9XL01"/>
<feature type="non-terminal residue" evidence="5">
    <location>
        <position position="274"/>
    </location>
</feature>
<dbReference type="PANTHER" id="PTHR12687:SF4">
    <property type="entry name" value="NUCLEOLAR COMPLEX PROTEIN 2 HOMOLOG"/>
    <property type="match status" value="1"/>
</dbReference>
<dbReference type="GO" id="GO:0000122">
    <property type="term" value="P:negative regulation of transcription by RNA polymerase II"/>
    <property type="evidence" value="ECO:0007669"/>
    <property type="project" value="TreeGrafter"/>
</dbReference>
<dbReference type="GO" id="GO:0030691">
    <property type="term" value="C:Noc2p-Noc3p complex"/>
    <property type="evidence" value="ECO:0007669"/>
    <property type="project" value="TreeGrafter"/>
</dbReference>
<comment type="similarity">
    <text evidence="2">Belongs to the NOC2 family.</text>
</comment>
<evidence type="ECO:0000313" key="5">
    <source>
        <dbReference type="EMBL" id="OQR74073.1"/>
    </source>
</evidence>
<dbReference type="GO" id="GO:0005654">
    <property type="term" value="C:nucleoplasm"/>
    <property type="evidence" value="ECO:0007669"/>
    <property type="project" value="TreeGrafter"/>
</dbReference>
<sequence length="274" mass="31616">MFNGAVYEASGEEENPKGKYSVRGQRLFNAVVFACMQDLLPAVHKVMNLPAPSIPKDGLKMIDPTRGHLWRRLKSPLTLYMNDLLKLVGCITHQKLLLSLLRHILLLLPFVHARPQIEKRVLKTLSRLWSTGEESVRVVSFLCLIRLVRSGDDATFQDILKAMYLSYVANSKFTTPHTWPLISFMRRSLVEAYALRPSVAYQHSFLYIRQLAIALRTAMVVKRKGSHKAVYNWQFVHSLLLWCHLLATVRTTALQPLIYPVVQVYIYIYIYIYI</sequence>
<accession>A0A1V9XL01</accession>
<comment type="caution">
    <text evidence="5">The sequence shown here is derived from an EMBL/GenBank/DDBJ whole genome shotgun (WGS) entry which is preliminary data.</text>
</comment>
<name>A0A1V9XL01_9ACAR</name>
<evidence type="ECO:0000256" key="4">
    <source>
        <dbReference type="SAM" id="Phobius"/>
    </source>
</evidence>